<sequence>MVIARKAFSAPCFQGDSDIFVMNGQNDTEYVADAEDEKSLCSARIKVKNEFCDYNAKYLADETQYFCLSDVKK</sequence>
<dbReference type="AlphaFoldDB" id="A0A085JJK1"/>
<proteinExistence type="predicted"/>
<keyword evidence="2" id="KW-1185">Reference proteome</keyword>
<dbReference type="RefSeq" id="WP_029990236.1">
    <property type="nucleotide sequence ID" value="NZ_JMPR01000020.1"/>
</dbReference>
<accession>A0A085JJK1</accession>
<comment type="caution">
    <text evidence="1">The sequence shown here is derived from an EMBL/GenBank/DDBJ whole genome shotgun (WGS) entry which is preliminary data.</text>
</comment>
<dbReference type="GO" id="GO:0005524">
    <property type="term" value="F:ATP binding"/>
    <property type="evidence" value="ECO:0007669"/>
    <property type="project" value="InterPro"/>
</dbReference>
<gene>
    <name evidence="1" type="ORF">GTPT_1180</name>
</gene>
<protein>
    <submittedName>
        <fullName evidence="1">Uncharacterized protein</fullName>
    </submittedName>
</protein>
<dbReference type="EMBL" id="JMPR01000020">
    <property type="protein sequence ID" value="KFD20647.1"/>
    <property type="molecule type" value="Genomic_DNA"/>
</dbReference>
<organism evidence="1 2">
    <name type="scientific">Tatumella ptyseos ATCC 33301</name>
    <dbReference type="NCBI Taxonomy" id="1005995"/>
    <lineage>
        <taxon>Bacteria</taxon>
        <taxon>Pseudomonadati</taxon>
        <taxon>Pseudomonadota</taxon>
        <taxon>Gammaproteobacteria</taxon>
        <taxon>Enterobacterales</taxon>
        <taxon>Erwiniaceae</taxon>
        <taxon>Tatumella</taxon>
    </lineage>
</organism>
<evidence type="ECO:0000313" key="1">
    <source>
        <dbReference type="EMBL" id="KFD20647.1"/>
    </source>
</evidence>
<reference evidence="1 2" key="1">
    <citation type="submission" date="2014-05" db="EMBL/GenBank/DDBJ databases">
        <title>ATOL: Assembling a taxonomically balanced genome-scale reconstruction of the evolutionary history of the Enterobacteriaceae.</title>
        <authorList>
            <person name="Plunkett G.III."/>
            <person name="Neeno-Eckwall E.C."/>
            <person name="Glasner J.D."/>
            <person name="Perna N.T."/>
        </authorList>
    </citation>
    <scope>NUCLEOTIDE SEQUENCE [LARGE SCALE GENOMIC DNA]</scope>
    <source>
        <strain evidence="1 2">ATCC 33301</strain>
    </source>
</reference>
<dbReference type="Gene3D" id="3.30.1490.20">
    <property type="entry name" value="ATP-grasp fold, A domain"/>
    <property type="match status" value="1"/>
</dbReference>
<evidence type="ECO:0000313" key="2">
    <source>
        <dbReference type="Proteomes" id="UP000028602"/>
    </source>
</evidence>
<dbReference type="InterPro" id="IPR013815">
    <property type="entry name" value="ATP_grasp_subdomain_1"/>
</dbReference>
<dbReference type="Proteomes" id="UP000028602">
    <property type="component" value="Unassembled WGS sequence"/>
</dbReference>
<name>A0A085JJK1_9GAMM</name>
<dbReference type="Gene3D" id="3.30.470.20">
    <property type="entry name" value="ATP-grasp fold, B domain"/>
    <property type="match status" value="1"/>
</dbReference>
<dbReference type="GO" id="GO:0003824">
    <property type="term" value="F:catalytic activity"/>
    <property type="evidence" value="ECO:0007669"/>
    <property type="project" value="UniProtKB-ARBA"/>
</dbReference>